<dbReference type="GO" id="GO:0005524">
    <property type="term" value="F:ATP binding"/>
    <property type="evidence" value="ECO:0007669"/>
    <property type="project" value="UniProtKB-KW"/>
</dbReference>
<proteinExistence type="inferred from homology"/>
<evidence type="ECO:0000256" key="5">
    <source>
        <dbReference type="ARBA" id="ARBA00022970"/>
    </source>
</evidence>
<keyword evidence="3" id="KW-0547">Nucleotide-binding</keyword>
<keyword evidence="4 7" id="KW-0067">ATP-binding</keyword>
<dbReference type="KEGG" id="dmp:FAK_17700"/>
<evidence type="ECO:0000256" key="1">
    <source>
        <dbReference type="ARBA" id="ARBA00005417"/>
    </source>
</evidence>
<keyword evidence="2" id="KW-0813">Transport</keyword>
<dbReference type="SUPFAM" id="SSF52540">
    <property type="entry name" value="P-loop containing nucleoside triphosphate hydrolases"/>
    <property type="match status" value="1"/>
</dbReference>
<dbReference type="EMBL" id="AP028679">
    <property type="protein sequence ID" value="BEQ14704.1"/>
    <property type="molecule type" value="Genomic_DNA"/>
</dbReference>
<accession>A0AAU9EJC5</accession>
<dbReference type="PANTHER" id="PTHR43820">
    <property type="entry name" value="HIGH-AFFINITY BRANCHED-CHAIN AMINO ACID TRANSPORT ATP-BINDING PROTEIN LIVF"/>
    <property type="match status" value="1"/>
</dbReference>
<organism evidence="7 8">
    <name type="scientific">Desulfoferula mesophila</name>
    <dbReference type="NCBI Taxonomy" id="3058419"/>
    <lineage>
        <taxon>Bacteria</taxon>
        <taxon>Pseudomonadati</taxon>
        <taxon>Thermodesulfobacteriota</taxon>
        <taxon>Desulfarculia</taxon>
        <taxon>Desulfarculales</taxon>
        <taxon>Desulfarculaceae</taxon>
        <taxon>Desulfoferula</taxon>
    </lineage>
</organism>
<evidence type="ECO:0000256" key="3">
    <source>
        <dbReference type="ARBA" id="ARBA00022741"/>
    </source>
</evidence>
<evidence type="ECO:0000313" key="8">
    <source>
        <dbReference type="Proteomes" id="UP001366166"/>
    </source>
</evidence>
<gene>
    <name evidence="7" type="ORF">FAK_17700</name>
</gene>
<evidence type="ECO:0000256" key="4">
    <source>
        <dbReference type="ARBA" id="ARBA00022840"/>
    </source>
</evidence>
<keyword evidence="8" id="KW-1185">Reference proteome</keyword>
<dbReference type="PROSITE" id="PS50893">
    <property type="entry name" value="ABC_TRANSPORTER_2"/>
    <property type="match status" value="1"/>
</dbReference>
<sequence length="236" mass="26153">MTEPILRLEGVHTFIAQHHILQGVDMAVMPGRATVLLGRNGAGKSTTMRTVMGLTPAGRGSIRLGERDITKARPYEVAQAGVGFVPEDQAVIYSLSVEENFRLAMLSENEDSWRRMDTIFELFPALKKFWRSKAGVLSGGQKQMLAIARAFVGDHKLLLIDEPSKGLAPIVVDQLIDSLNHIKEHTTIILVEQNFHMASHVGSDYFILDDGRVVHQGLMEALVDDRPLKQKYLGIA</sequence>
<dbReference type="InterPro" id="IPR003593">
    <property type="entry name" value="AAA+_ATPase"/>
</dbReference>
<reference evidence="8" key="1">
    <citation type="journal article" date="2023" name="Arch. Microbiol.">
        <title>Desulfoferula mesophilus gen. nov. sp. nov., a mesophilic sulfate-reducing bacterium isolated from a brackish lake sediment.</title>
        <authorList>
            <person name="Watanabe T."/>
            <person name="Yabe T."/>
            <person name="Tsuji J.M."/>
            <person name="Fukui M."/>
        </authorList>
    </citation>
    <scope>NUCLEOTIDE SEQUENCE [LARGE SCALE GENOMIC DNA]</scope>
    <source>
        <strain evidence="8">12FAK</strain>
    </source>
</reference>
<dbReference type="InterPro" id="IPR003439">
    <property type="entry name" value="ABC_transporter-like_ATP-bd"/>
</dbReference>
<keyword evidence="5" id="KW-0029">Amino-acid transport</keyword>
<dbReference type="RefSeq" id="WP_338606404.1">
    <property type="nucleotide sequence ID" value="NZ_AP028679.1"/>
</dbReference>
<dbReference type="SMART" id="SM00382">
    <property type="entry name" value="AAA"/>
    <property type="match status" value="1"/>
</dbReference>
<dbReference type="CDD" id="cd03224">
    <property type="entry name" value="ABC_TM1139_LivF_branched"/>
    <property type="match status" value="1"/>
</dbReference>
<dbReference type="Gene3D" id="3.40.50.300">
    <property type="entry name" value="P-loop containing nucleotide triphosphate hydrolases"/>
    <property type="match status" value="1"/>
</dbReference>
<dbReference type="PROSITE" id="PS00211">
    <property type="entry name" value="ABC_TRANSPORTER_1"/>
    <property type="match status" value="1"/>
</dbReference>
<feature type="domain" description="ABC transporter" evidence="6">
    <location>
        <begin position="6"/>
        <end position="235"/>
    </location>
</feature>
<evidence type="ECO:0000256" key="2">
    <source>
        <dbReference type="ARBA" id="ARBA00022448"/>
    </source>
</evidence>
<dbReference type="Proteomes" id="UP001366166">
    <property type="component" value="Chromosome"/>
</dbReference>
<dbReference type="Pfam" id="PF00005">
    <property type="entry name" value="ABC_tran"/>
    <property type="match status" value="1"/>
</dbReference>
<comment type="similarity">
    <text evidence="1">Belongs to the ABC transporter superfamily.</text>
</comment>
<name>A0AAU9EJC5_9BACT</name>
<dbReference type="InterPro" id="IPR017871">
    <property type="entry name" value="ABC_transporter-like_CS"/>
</dbReference>
<dbReference type="PANTHER" id="PTHR43820:SF2">
    <property type="entry name" value="ABC TRANSPORTER ATP-BINDING PROTEIN"/>
    <property type="match status" value="1"/>
</dbReference>
<protein>
    <submittedName>
        <fullName evidence="7">ABC transporter ATP-binding protein</fullName>
    </submittedName>
</protein>
<evidence type="ECO:0000259" key="6">
    <source>
        <dbReference type="PROSITE" id="PS50893"/>
    </source>
</evidence>
<dbReference type="GO" id="GO:0016887">
    <property type="term" value="F:ATP hydrolysis activity"/>
    <property type="evidence" value="ECO:0007669"/>
    <property type="project" value="InterPro"/>
</dbReference>
<dbReference type="GO" id="GO:0015658">
    <property type="term" value="F:branched-chain amino acid transmembrane transporter activity"/>
    <property type="evidence" value="ECO:0007669"/>
    <property type="project" value="TreeGrafter"/>
</dbReference>
<dbReference type="InterPro" id="IPR027417">
    <property type="entry name" value="P-loop_NTPase"/>
</dbReference>
<dbReference type="AlphaFoldDB" id="A0AAU9EJC5"/>
<dbReference type="InterPro" id="IPR052156">
    <property type="entry name" value="BCAA_Transport_ATP-bd_LivF"/>
</dbReference>
<dbReference type="GO" id="GO:0015807">
    <property type="term" value="P:L-amino acid transport"/>
    <property type="evidence" value="ECO:0007669"/>
    <property type="project" value="TreeGrafter"/>
</dbReference>
<evidence type="ECO:0000313" key="7">
    <source>
        <dbReference type="EMBL" id="BEQ14704.1"/>
    </source>
</evidence>